<dbReference type="InterPro" id="IPR001940">
    <property type="entry name" value="Peptidase_S1C"/>
</dbReference>
<evidence type="ECO:0000313" key="7">
    <source>
        <dbReference type="EMBL" id="MDQ0167145.1"/>
    </source>
</evidence>
<keyword evidence="2 7" id="KW-0645">Protease</keyword>
<name>A0ABT9W2T2_9BACI</name>
<dbReference type="PANTHER" id="PTHR43343:SF3">
    <property type="entry name" value="PROTEASE DO-LIKE 8, CHLOROPLASTIC"/>
    <property type="match status" value="1"/>
</dbReference>
<dbReference type="Proteomes" id="UP001235840">
    <property type="component" value="Unassembled WGS sequence"/>
</dbReference>
<dbReference type="GO" id="GO:0006508">
    <property type="term" value="P:proteolysis"/>
    <property type="evidence" value="ECO:0007669"/>
    <property type="project" value="UniProtKB-KW"/>
</dbReference>
<evidence type="ECO:0000256" key="4">
    <source>
        <dbReference type="ARBA" id="ARBA00022825"/>
    </source>
</evidence>
<evidence type="ECO:0000313" key="8">
    <source>
        <dbReference type="Proteomes" id="UP001235840"/>
    </source>
</evidence>
<dbReference type="Gene3D" id="2.40.10.10">
    <property type="entry name" value="Trypsin-like serine proteases"/>
    <property type="match status" value="2"/>
</dbReference>
<dbReference type="PANTHER" id="PTHR43343">
    <property type="entry name" value="PEPTIDASE S12"/>
    <property type="match status" value="1"/>
</dbReference>
<keyword evidence="3 7" id="KW-0378">Hydrolase</keyword>
<gene>
    <name evidence="7" type="ORF">J2S11_003070</name>
</gene>
<dbReference type="Pfam" id="PF13180">
    <property type="entry name" value="PDZ_2"/>
    <property type="match status" value="1"/>
</dbReference>
<dbReference type="SUPFAM" id="SSF50494">
    <property type="entry name" value="Trypsin-like serine proteases"/>
    <property type="match status" value="1"/>
</dbReference>
<dbReference type="InterPro" id="IPR036034">
    <property type="entry name" value="PDZ_sf"/>
</dbReference>
<keyword evidence="5" id="KW-0472">Membrane</keyword>
<evidence type="ECO:0000259" key="6">
    <source>
        <dbReference type="SMART" id="SM00228"/>
    </source>
</evidence>
<keyword evidence="5" id="KW-0812">Transmembrane</keyword>
<keyword evidence="4" id="KW-0720">Serine protease</keyword>
<proteinExistence type="inferred from homology"/>
<comment type="similarity">
    <text evidence="1">Belongs to the peptidase S1C family.</text>
</comment>
<dbReference type="GO" id="GO:0008233">
    <property type="term" value="F:peptidase activity"/>
    <property type="evidence" value="ECO:0007669"/>
    <property type="project" value="UniProtKB-KW"/>
</dbReference>
<dbReference type="RefSeq" id="WP_307395896.1">
    <property type="nucleotide sequence ID" value="NZ_BAAADK010000046.1"/>
</dbReference>
<protein>
    <submittedName>
        <fullName evidence="7">Serine protease Do</fullName>
        <ecNumber evidence="7">3.4.21.107</ecNumber>
    </submittedName>
</protein>
<dbReference type="InterPro" id="IPR043504">
    <property type="entry name" value="Peptidase_S1_PA_chymotrypsin"/>
</dbReference>
<organism evidence="7 8">
    <name type="scientific">Caldalkalibacillus horti</name>
    <dbReference type="NCBI Taxonomy" id="77523"/>
    <lineage>
        <taxon>Bacteria</taxon>
        <taxon>Bacillati</taxon>
        <taxon>Bacillota</taxon>
        <taxon>Bacilli</taxon>
        <taxon>Bacillales</taxon>
        <taxon>Bacillaceae</taxon>
        <taxon>Caldalkalibacillus</taxon>
    </lineage>
</organism>
<evidence type="ECO:0000256" key="3">
    <source>
        <dbReference type="ARBA" id="ARBA00022801"/>
    </source>
</evidence>
<comment type="caution">
    <text evidence="7">The sequence shown here is derived from an EMBL/GenBank/DDBJ whole genome shotgun (WGS) entry which is preliminary data.</text>
</comment>
<dbReference type="EMBL" id="JAUSTY010000013">
    <property type="protein sequence ID" value="MDQ0167145.1"/>
    <property type="molecule type" value="Genomic_DNA"/>
</dbReference>
<reference evidence="7 8" key="1">
    <citation type="submission" date="2023-07" db="EMBL/GenBank/DDBJ databases">
        <title>Genomic Encyclopedia of Type Strains, Phase IV (KMG-IV): sequencing the most valuable type-strain genomes for metagenomic binning, comparative biology and taxonomic classification.</title>
        <authorList>
            <person name="Goeker M."/>
        </authorList>
    </citation>
    <scope>NUCLEOTIDE SEQUENCE [LARGE SCALE GENOMIC DNA]</scope>
    <source>
        <strain evidence="7 8">DSM 12751</strain>
    </source>
</reference>
<dbReference type="PRINTS" id="PR00834">
    <property type="entry name" value="PROTEASES2C"/>
</dbReference>
<keyword evidence="8" id="KW-1185">Reference proteome</keyword>
<dbReference type="SUPFAM" id="SSF50156">
    <property type="entry name" value="PDZ domain-like"/>
    <property type="match status" value="1"/>
</dbReference>
<feature type="transmembrane region" description="Helical" evidence="5">
    <location>
        <begin position="25"/>
        <end position="47"/>
    </location>
</feature>
<evidence type="ECO:0000256" key="2">
    <source>
        <dbReference type="ARBA" id="ARBA00022670"/>
    </source>
</evidence>
<dbReference type="InterPro" id="IPR009003">
    <property type="entry name" value="Peptidase_S1_PA"/>
</dbReference>
<dbReference type="EC" id="3.4.21.107" evidence="7"/>
<dbReference type="InterPro" id="IPR051201">
    <property type="entry name" value="Chloro_Bact_Ser_Proteases"/>
</dbReference>
<dbReference type="Gene3D" id="2.30.42.10">
    <property type="match status" value="1"/>
</dbReference>
<keyword evidence="5" id="KW-1133">Transmembrane helix</keyword>
<dbReference type="Pfam" id="PF13365">
    <property type="entry name" value="Trypsin_2"/>
    <property type="match status" value="1"/>
</dbReference>
<dbReference type="SMART" id="SM00228">
    <property type="entry name" value="PDZ"/>
    <property type="match status" value="1"/>
</dbReference>
<evidence type="ECO:0000256" key="5">
    <source>
        <dbReference type="SAM" id="Phobius"/>
    </source>
</evidence>
<dbReference type="InterPro" id="IPR001478">
    <property type="entry name" value="PDZ"/>
</dbReference>
<evidence type="ECO:0000256" key="1">
    <source>
        <dbReference type="ARBA" id="ARBA00010541"/>
    </source>
</evidence>
<accession>A0ABT9W2T2</accession>
<sequence length="408" mass="43413">MGYYDDNEYVSQESRSKKERPRRTWITALASAMVGGLIVALLIPGLASLNLLPYDVAPKNAQQQQEATETSASQSSVNQPVQLSVSSGIIDAVEKVSDAIVGVVRFQEQADFFSRGVEEVESGTGSGVVYEIVGDKAHIVTNYHVIEGAQKVEISLPNGERVEATLIGADQLTDLAVLEIDAEHVDIVAEFGDSDTIRAGEPAIAIGNPLGLEFSRTVTQGIISAKERSVTVSNNWELNVIQTDAAINPGNSGGALLNIEGQVIGINSLKIATQGVEGLGFAIPINDVVPIINDLVEHGEVQRPFLGVGIIDLASIDSSHWTTTLNLPEEVNQGIVVRSTETLGPAEQAGIEELDVIVALDGDPVNNSMELRKYLFAQKSIGDTVTVTVYRGGLTQDIDVVLSKSSSN</sequence>
<feature type="domain" description="PDZ" evidence="6">
    <location>
        <begin position="304"/>
        <end position="393"/>
    </location>
</feature>